<comment type="caution">
    <text evidence="2">The sequence shown here is derived from an EMBL/GenBank/DDBJ whole genome shotgun (WGS) entry which is preliminary data.</text>
</comment>
<reference evidence="3" key="1">
    <citation type="journal article" date="2019" name="Int. J. Syst. Evol. Microbiol.">
        <title>The Global Catalogue of Microorganisms (GCM) 10K type strain sequencing project: providing services to taxonomists for standard genome sequencing and annotation.</title>
        <authorList>
            <consortium name="The Broad Institute Genomics Platform"/>
            <consortium name="The Broad Institute Genome Sequencing Center for Infectious Disease"/>
            <person name="Wu L."/>
            <person name="Ma J."/>
        </authorList>
    </citation>
    <scope>NUCLEOTIDE SEQUENCE [LARGE SCALE GENOMIC DNA]</scope>
    <source>
        <strain evidence="3">CCUG 73951</strain>
    </source>
</reference>
<protein>
    <submittedName>
        <fullName evidence="2">ComGF family competence protein</fullName>
    </submittedName>
</protein>
<keyword evidence="1" id="KW-0472">Membrane</keyword>
<feature type="transmembrane region" description="Helical" evidence="1">
    <location>
        <begin position="23"/>
        <end position="43"/>
    </location>
</feature>
<dbReference type="InterPro" id="IPR016977">
    <property type="entry name" value="ComGF"/>
</dbReference>
<keyword evidence="1" id="KW-0812">Transmembrane</keyword>
<dbReference type="Proteomes" id="UP001596494">
    <property type="component" value="Unassembled WGS sequence"/>
</dbReference>
<evidence type="ECO:0000313" key="2">
    <source>
        <dbReference type="EMBL" id="MFC7320870.1"/>
    </source>
</evidence>
<sequence>MTKKRYVCTHHVSDSGFTLAETIISATLITILLIFTMPLLKLLESPSYSQELSVLQFFTFIEEEINTAISVRVINENLHIVDSNQREISISKYGRDVRRRVDYQGHELLINDIDDFSVEIENNILNVSITDKNGEGYNKRVPVQTGFQ</sequence>
<dbReference type="EMBL" id="JBHTBY010000006">
    <property type="protein sequence ID" value="MFC7320870.1"/>
    <property type="molecule type" value="Genomic_DNA"/>
</dbReference>
<dbReference type="RefSeq" id="WP_289214449.1">
    <property type="nucleotide sequence ID" value="NZ_JAPVRC010000001.1"/>
</dbReference>
<dbReference type="Pfam" id="PF15980">
    <property type="entry name" value="ComGF"/>
    <property type="match status" value="1"/>
</dbReference>
<gene>
    <name evidence="2" type="ORF">ACFQMN_08240</name>
</gene>
<keyword evidence="1" id="KW-1133">Transmembrane helix</keyword>
<evidence type="ECO:0000256" key="1">
    <source>
        <dbReference type="SAM" id="Phobius"/>
    </source>
</evidence>
<proteinExistence type="predicted"/>
<evidence type="ECO:0000313" key="3">
    <source>
        <dbReference type="Proteomes" id="UP001596494"/>
    </source>
</evidence>
<name>A0ABW2K427_9BACI</name>
<accession>A0ABW2K427</accession>
<keyword evidence="3" id="KW-1185">Reference proteome</keyword>
<organism evidence="2 3">
    <name type="scientific">Halobacillus campisalis</name>
    <dbReference type="NCBI Taxonomy" id="435909"/>
    <lineage>
        <taxon>Bacteria</taxon>
        <taxon>Bacillati</taxon>
        <taxon>Bacillota</taxon>
        <taxon>Bacilli</taxon>
        <taxon>Bacillales</taxon>
        <taxon>Bacillaceae</taxon>
        <taxon>Halobacillus</taxon>
    </lineage>
</organism>